<evidence type="ECO:0000256" key="2">
    <source>
        <dbReference type="SAM" id="Phobius"/>
    </source>
</evidence>
<protein>
    <submittedName>
        <fullName evidence="4">Acyltransferase</fullName>
    </submittedName>
</protein>
<feature type="transmembrane region" description="Helical" evidence="2">
    <location>
        <begin position="220"/>
        <end position="236"/>
    </location>
</feature>
<name>A0ABT0RCT0_9SPHN</name>
<dbReference type="Proteomes" id="UP001165343">
    <property type="component" value="Unassembled WGS sequence"/>
</dbReference>
<reference evidence="4" key="1">
    <citation type="submission" date="2022-05" db="EMBL/GenBank/DDBJ databases">
        <authorList>
            <person name="Jo J.-H."/>
            <person name="Im W.-T."/>
        </authorList>
    </citation>
    <scope>NUCLEOTIDE SEQUENCE</scope>
    <source>
        <strain evidence="4">RG327</strain>
    </source>
</reference>
<sequence>MGPAAASLGAQDLSLESLPAGGGRNHFNLLRLLAACSVIISHAYALTSGPQSYDPFETLIGFDLGTTAVLVFFAISGYFISLSFDRRQSNIAFVIARATRILPGLLVVSLVAAFVVGPLLTTLPLSAYFAERAVWLYTLQNLSIIQIMSSSLPGVFATNPVPDYVNASLWTLFFEVACYIGLFFAGILGFLRRERFLWIVLAWLPVYAIVRYLPALKEDIYFAVFSLPFLIGMAVYQYRESPILNGWFALVLFVAATGLGAMHHPVEELWSVAVAYGALWLGFARAPALLAYNKMGDFSYGTYIYGFLVGQVIAAVMPNIGVGALMALSLSISLLCGMLSWKFVERPALQLRKTLIARSLKRPEPNDGGELSDHRSTSADSAGLVAEAAPTDARS</sequence>
<feature type="transmembrane region" description="Helical" evidence="2">
    <location>
        <begin position="243"/>
        <end position="263"/>
    </location>
</feature>
<feature type="compositionally biased region" description="Basic and acidic residues" evidence="1">
    <location>
        <begin position="362"/>
        <end position="377"/>
    </location>
</feature>
<gene>
    <name evidence="4" type="ORF">LZ519_01785</name>
</gene>
<dbReference type="RefSeq" id="WP_249867029.1">
    <property type="nucleotide sequence ID" value="NZ_JAMGBC010000001.1"/>
</dbReference>
<keyword evidence="2" id="KW-0812">Transmembrane</keyword>
<dbReference type="Pfam" id="PF01757">
    <property type="entry name" value="Acyl_transf_3"/>
    <property type="match status" value="1"/>
</dbReference>
<feature type="transmembrane region" description="Helical" evidence="2">
    <location>
        <begin position="196"/>
        <end position="214"/>
    </location>
</feature>
<accession>A0ABT0RCT0</accession>
<evidence type="ECO:0000313" key="5">
    <source>
        <dbReference type="Proteomes" id="UP001165343"/>
    </source>
</evidence>
<dbReference type="InterPro" id="IPR050879">
    <property type="entry name" value="Acyltransferase_3"/>
</dbReference>
<keyword evidence="5" id="KW-1185">Reference proteome</keyword>
<keyword evidence="4" id="KW-0012">Acyltransferase</keyword>
<feature type="transmembrane region" description="Helical" evidence="2">
    <location>
        <begin position="29"/>
        <end position="47"/>
    </location>
</feature>
<comment type="caution">
    <text evidence="4">The sequence shown here is derived from an EMBL/GenBank/DDBJ whole genome shotgun (WGS) entry which is preliminary data.</text>
</comment>
<dbReference type="PANTHER" id="PTHR23028">
    <property type="entry name" value="ACETYLTRANSFERASE"/>
    <property type="match status" value="1"/>
</dbReference>
<evidence type="ECO:0000259" key="3">
    <source>
        <dbReference type="Pfam" id="PF01757"/>
    </source>
</evidence>
<feature type="transmembrane region" description="Helical" evidence="2">
    <location>
        <begin position="300"/>
        <end position="317"/>
    </location>
</feature>
<organism evidence="4 5">
    <name type="scientific">Sphingomonas anseongensis</name>
    <dbReference type="NCBI Taxonomy" id="2908207"/>
    <lineage>
        <taxon>Bacteria</taxon>
        <taxon>Pseudomonadati</taxon>
        <taxon>Pseudomonadota</taxon>
        <taxon>Alphaproteobacteria</taxon>
        <taxon>Sphingomonadales</taxon>
        <taxon>Sphingomonadaceae</taxon>
        <taxon>Sphingomonas</taxon>
    </lineage>
</organism>
<feature type="transmembrane region" description="Helical" evidence="2">
    <location>
        <begin position="169"/>
        <end position="191"/>
    </location>
</feature>
<feature type="transmembrane region" description="Helical" evidence="2">
    <location>
        <begin position="59"/>
        <end position="80"/>
    </location>
</feature>
<dbReference type="InterPro" id="IPR002656">
    <property type="entry name" value="Acyl_transf_3_dom"/>
</dbReference>
<keyword evidence="2" id="KW-0472">Membrane</keyword>
<dbReference type="GO" id="GO:0016746">
    <property type="term" value="F:acyltransferase activity"/>
    <property type="evidence" value="ECO:0007669"/>
    <property type="project" value="UniProtKB-KW"/>
</dbReference>
<dbReference type="EMBL" id="JAMGBC010000001">
    <property type="protein sequence ID" value="MCL6678053.1"/>
    <property type="molecule type" value="Genomic_DNA"/>
</dbReference>
<keyword evidence="2" id="KW-1133">Transmembrane helix</keyword>
<evidence type="ECO:0000256" key="1">
    <source>
        <dbReference type="SAM" id="MobiDB-lite"/>
    </source>
</evidence>
<feature type="region of interest" description="Disordered" evidence="1">
    <location>
        <begin position="362"/>
        <end position="395"/>
    </location>
</feature>
<feature type="transmembrane region" description="Helical" evidence="2">
    <location>
        <begin position="101"/>
        <end position="120"/>
    </location>
</feature>
<proteinExistence type="predicted"/>
<keyword evidence="4" id="KW-0808">Transferase</keyword>
<feature type="domain" description="Acyltransferase 3" evidence="3">
    <location>
        <begin position="27"/>
        <end position="334"/>
    </location>
</feature>
<evidence type="ECO:0000313" key="4">
    <source>
        <dbReference type="EMBL" id="MCL6678053.1"/>
    </source>
</evidence>
<feature type="transmembrane region" description="Helical" evidence="2">
    <location>
        <begin position="269"/>
        <end position="288"/>
    </location>
</feature>
<feature type="transmembrane region" description="Helical" evidence="2">
    <location>
        <begin position="323"/>
        <end position="344"/>
    </location>
</feature>